<evidence type="ECO:0000256" key="2">
    <source>
        <dbReference type="SAM" id="Phobius"/>
    </source>
</evidence>
<accession>A0ABP5HXS5</accession>
<keyword evidence="2" id="KW-0812">Transmembrane</keyword>
<evidence type="ECO:0000313" key="4">
    <source>
        <dbReference type="Proteomes" id="UP001500016"/>
    </source>
</evidence>
<feature type="compositionally biased region" description="Polar residues" evidence="1">
    <location>
        <begin position="87"/>
        <end position="96"/>
    </location>
</feature>
<evidence type="ECO:0008006" key="5">
    <source>
        <dbReference type="Google" id="ProtNLM"/>
    </source>
</evidence>
<keyword evidence="2" id="KW-1133">Transmembrane helix</keyword>
<evidence type="ECO:0000313" key="3">
    <source>
        <dbReference type="EMBL" id="GAA2087919.1"/>
    </source>
</evidence>
<keyword evidence="4" id="KW-1185">Reference proteome</keyword>
<dbReference type="EMBL" id="BAAAPE010000013">
    <property type="protein sequence ID" value="GAA2087919.1"/>
    <property type="molecule type" value="Genomic_DNA"/>
</dbReference>
<proteinExistence type="predicted"/>
<gene>
    <name evidence="3" type="ORF">GCM10009801_51220</name>
</gene>
<keyword evidence="2" id="KW-0472">Membrane</keyword>
<sequence>MHLPDEQLRAGHIPADLYRQIPPGTDPRKVVIVQEAPRSYKGPILVILFGTAGIVAVLLVLAFVVQIIAASIVAVLSASCGIGYTLNRGSKQSKSTPRPAVKARSRAPRKPARRRSPRPKGKSLYRT</sequence>
<feature type="region of interest" description="Disordered" evidence="1">
    <location>
        <begin position="84"/>
        <end position="127"/>
    </location>
</feature>
<feature type="transmembrane region" description="Helical" evidence="2">
    <location>
        <begin position="67"/>
        <end position="86"/>
    </location>
</feature>
<comment type="caution">
    <text evidence="3">The sequence shown here is derived from an EMBL/GenBank/DDBJ whole genome shotgun (WGS) entry which is preliminary data.</text>
</comment>
<protein>
    <recommendedName>
        <fullName evidence="5">DUF3040 domain-containing protein</fullName>
    </recommendedName>
</protein>
<reference evidence="4" key="1">
    <citation type="journal article" date="2019" name="Int. J. Syst. Evol. Microbiol.">
        <title>The Global Catalogue of Microorganisms (GCM) 10K type strain sequencing project: providing services to taxonomists for standard genome sequencing and annotation.</title>
        <authorList>
            <consortium name="The Broad Institute Genomics Platform"/>
            <consortium name="The Broad Institute Genome Sequencing Center for Infectious Disease"/>
            <person name="Wu L."/>
            <person name="Ma J."/>
        </authorList>
    </citation>
    <scope>NUCLEOTIDE SEQUENCE [LARGE SCALE GENOMIC DNA]</scope>
    <source>
        <strain evidence="4">JCM 15478</strain>
    </source>
</reference>
<name>A0ABP5HXS5_9ACTN</name>
<feature type="compositionally biased region" description="Basic residues" evidence="1">
    <location>
        <begin position="101"/>
        <end position="127"/>
    </location>
</feature>
<dbReference type="RefSeq" id="WP_344531634.1">
    <property type="nucleotide sequence ID" value="NZ_BAAAPE010000013.1"/>
</dbReference>
<dbReference type="Proteomes" id="UP001500016">
    <property type="component" value="Unassembled WGS sequence"/>
</dbReference>
<feature type="transmembrane region" description="Helical" evidence="2">
    <location>
        <begin position="44"/>
        <end position="61"/>
    </location>
</feature>
<evidence type="ECO:0000256" key="1">
    <source>
        <dbReference type="SAM" id="MobiDB-lite"/>
    </source>
</evidence>
<organism evidence="3 4">
    <name type="scientific">Streptomyces albiaxialis</name>
    <dbReference type="NCBI Taxonomy" id="329523"/>
    <lineage>
        <taxon>Bacteria</taxon>
        <taxon>Bacillati</taxon>
        <taxon>Actinomycetota</taxon>
        <taxon>Actinomycetes</taxon>
        <taxon>Kitasatosporales</taxon>
        <taxon>Streptomycetaceae</taxon>
        <taxon>Streptomyces</taxon>
    </lineage>
</organism>